<proteinExistence type="predicted"/>
<gene>
    <name evidence="1" type="ORF">EG849_15420</name>
</gene>
<comment type="caution">
    <text evidence="1">The sequence shown here is derived from an EMBL/GenBank/DDBJ whole genome shotgun (WGS) entry which is preliminary data.</text>
</comment>
<keyword evidence="2" id="KW-1185">Reference proteome</keyword>
<dbReference type="AlphaFoldDB" id="A0A3P3VWR9"/>
<dbReference type="GO" id="GO:0110001">
    <property type="term" value="C:toxin-antitoxin complex"/>
    <property type="evidence" value="ECO:0007669"/>
    <property type="project" value="InterPro"/>
</dbReference>
<sequence>MDIVNKRLLEKIKHKNKGNIPLVTAINSLINDLEKNEFESQTELIKIRPDADCVHNDGFYFFNINVHRTLILIEFEENGDITIVWCGTHDEYETTFKNNKNTIRKWLKDREWIK</sequence>
<evidence type="ECO:0000313" key="1">
    <source>
        <dbReference type="EMBL" id="RRJ87140.1"/>
    </source>
</evidence>
<organism evidence="1 2">
    <name type="scientific">Flavobacterium macacae</name>
    <dbReference type="NCBI Taxonomy" id="2488993"/>
    <lineage>
        <taxon>Bacteria</taxon>
        <taxon>Pseudomonadati</taxon>
        <taxon>Bacteroidota</taxon>
        <taxon>Flavobacteriia</taxon>
        <taxon>Flavobacteriales</taxon>
        <taxon>Flavobacteriaceae</taxon>
        <taxon>Flavobacterium</taxon>
    </lineage>
</organism>
<dbReference type="Pfam" id="PF09907">
    <property type="entry name" value="HigB_toxin"/>
    <property type="match status" value="1"/>
</dbReference>
<dbReference type="OrthoDB" id="711875at2"/>
<reference evidence="1 2" key="1">
    <citation type="submission" date="2018-11" db="EMBL/GenBank/DDBJ databases">
        <title>Flavobacterium sp. nov., YIM 102600 draft genome.</title>
        <authorList>
            <person name="Li G."/>
            <person name="Jiang Y."/>
        </authorList>
    </citation>
    <scope>NUCLEOTIDE SEQUENCE [LARGE SCALE GENOMIC DNA]</scope>
    <source>
        <strain evidence="1 2">YIM 102600</strain>
    </source>
</reference>
<dbReference type="GO" id="GO:0003723">
    <property type="term" value="F:RNA binding"/>
    <property type="evidence" value="ECO:0007669"/>
    <property type="project" value="InterPro"/>
</dbReference>
<dbReference type="GO" id="GO:0004519">
    <property type="term" value="F:endonuclease activity"/>
    <property type="evidence" value="ECO:0007669"/>
    <property type="project" value="InterPro"/>
</dbReference>
<name>A0A3P3VWR9_9FLAO</name>
<dbReference type="InterPro" id="IPR018669">
    <property type="entry name" value="Toxin_HigB"/>
</dbReference>
<evidence type="ECO:0000313" key="2">
    <source>
        <dbReference type="Proteomes" id="UP000271937"/>
    </source>
</evidence>
<accession>A0A3P3VWR9</accession>
<protein>
    <submittedName>
        <fullName evidence="1">Type II toxin-antitoxin system HigB family toxin</fullName>
    </submittedName>
</protein>
<dbReference type="RefSeq" id="WP_125014318.1">
    <property type="nucleotide sequence ID" value="NZ_RQVR01000045.1"/>
</dbReference>
<dbReference type="EMBL" id="RQVR01000045">
    <property type="protein sequence ID" value="RRJ87140.1"/>
    <property type="molecule type" value="Genomic_DNA"/>
</dbReference>
<dbReference type="Proteomes" id="UP000271937">
    <property type="component" value="Unassembled WGS sequence"/>
</dbReference>